<keyword evidence="3" id="KW-1185">Reference proteome</keyword>
<feature type="compositionally biased region" description="Low complexity" evidence="1">
    <location>
        <begin position="1"/>
        <end position="19"/>
    </location>
</feature>
<protein>
    <submittedName>
        <fullName evidence="2">Uncharacterized protein</fullName>
    </submittedName>
</protein>
<evidence type="ECO:0000313" key="3">
    <source>
        <dbReference type="Proteomes" id="UP000294003"/>
    </source>
</evidence>
<dbReference type="Proteomes" id="UP000294003">
    <property type="component" value="Unassembled WGS sequence"/>
</dbReference>
<dbReference type="EMBL" id="QJNS01000189">
    <property type="protein sequence ID" value="RYO83385.1"/>
    <property type="molecule type" value="Genomic_DNA"/>
</dbReference>
<name>A0ABY0H735_9PEZI</name>
<gene>
    <name evidence="2" type="ORF">DL762_006150</name>
</gene>
<organism evidence="2 3">
    <name type="scientific">Monosporascus cannonballus</name>
    <dbReference type="NCBI Taxonomy" id="155416"/>
    <lineage>
        <taxon>Eukaryota</taxon>
        <taxon>Fungi</taxon>
        <taxon>Dikarya</taxon>
        <taxon>Ascomycota</taxon>
        <taxon>Pezizomycotina</taxon>
        <taxon>Sordariomycetes</taxon>
        <taxon>Xylariomycetidae</taxon>
        <taxon>Xylariales</taxon>
        <taxon>Xylariales incertae sedis</taxon>
        <taxon>Monosporascus</taxon>
    </lineage>
</organism>
<reference evidence="2 3" key="1">
    <citation type="submission" date="2018-06" db="EMBL/GenBank/DDBJ databases">
        <title>Complete Genomes of Monosporascus.</title>
        <authorList>
            <person name="Robinson A.J."/>
            <person name="Natvig D.O."/>
        </authorList>
    </citation>
    <scope>NUCLEOTIDE SEQUENCE [LARGE SCALE GENOMIC DNA]</scope>
    <source>
        <strain evidence="2 3">CBS 609.92</strain>
    </source>
</reference>
<feature type="region of interest" description="Disordered" evidence="1">
    <location>
        <begin position="1"/>
        <end position="59"/>
    </location>
</feature>
<feature type="compositionally biased region" description="Polar residues" evidence="1">
    <location>
        <begin position="48"/>
        <end position="57"/>
    </location>
</feature>
<sequence>MPKNNSGSSRSHSSSSFQSALGRVPAGGSSIADYTRQSNSAERFWVTGQPSGRSGSTMARDLAAWDARWTAGGRPS</sequence>
<accession>A0ABY0H735</accession>
<comment type="caution">
    <text evidence="2">The sequence shown here is derived from an EMBL/GenBank/DDBJ whole genome shotgun (WGS) entry which is preliminary data.</text>
</comment>
<evidence type="ECO:0000256" key="1">
    <source>
        <dbReference type="SAM" id="MobiDB-lite"/>
    </source>
</evidence>
<evidence type="ECO:0000313" key="2">
    <source>
        <dbReference type="EMBL" id="RYO83385.1"/>
    </source>
</evidence>
<proteinExistence type="predicted"/>